<dbReference type="Proteomes" id="UP000468638">
    <property type="component" value="Unassembled WGS sequence"/>
</dbReference>
<evidence type="ECO:0000256" key="3">
    <source>
        <dbReference type="ARBA" id="ARBA00023163"/>
    </source>
</evidence>
<feature type="domain" description="HTH marR-type" evidence="4">
    <location>
        <begin position="9"/>
        <end position="153"/>
    </location>
</feature>
<evidence type="ECO:0000313" key="5">
    <source>
        <dbReference type="EMBL" id="MYL35183.1"/>
    </source>
</evidence>
<dbReference type="GO" id="GO:0003677">
    <property type="term" value="F:DNA binding"/>
    <property type="evidence" value="ECO:0007669"/>
    <property type="project" value="UniProtKB-KW"/>
</dbReference>
<dbReference type="GO" id="GO:0003700">
    <property type="term" value="F:DNA-binding transcription factor activity"/>
    <property type="evidence" value="ECO:0007669"/>
    <property type="project" value="InterPro"/>
</dbReference>
<evidence type="ECO:0000256" key="1">
    <source>
        <dbReference type="ARBA" id="ARBA00023015"/>
    </source>
</evidence>
<dbReference type="InterPro" id="IPR000835">
    <property type="entry name" value="HTH_MarR-typ"/>
</dbReference>
<evidence type="ECO:0000259" key="4">
    <source>
        <dbReference type="PROSITE" id="PS50995"/>
    </source>
</evidence>
<proteinExistence type="predicted"/>
<keyword evidence="1" id="KW-0805">Transcription regulation</keyword>
<gene>
    <name evidence="5" type="ORF">GLW05_16510</name>
</gene>
<keyword evidence="2" id="KW-0238">DNA-binding</keyword>
<dbReference type="InterPro" id="IPR023187">
    <property type="entry name" value="Tscrpt_reg_MarR-type_CS"/>
</dbReference>
<dbReference type="NCBIfam" id="NF010349">
    <property type="entry name" value="PRK13777.1"/>
    <property type="match status" value="1"/>
</dbReference>
<evidence type="ECO:0000313" key="6">
    <source>
        <dbReference type="Proteomes" id="UP000468638"/>
    </source>
</evidence>
<dbReference type="SUPFAM" id="SSF46785">
    <property type="entry name" value="Winged helix' DNA-binding domain"/>
    <property type="match status" value="1"/>
</dbReference>
<dbReference type="EMBL" id="WMEQ01000014">
    <property type="protein sequence ID" value="MYL35183.1"/>
    <property type="molecule type" value="Genomic_DNA"/>
</dbReference>
<dbReference type="InterPro" id="IPR036390">
    <property type="entry name" value="WH_DNA-bd_sf"/>
</dbReference>
<dbReference type="SMART" id="SM00347">
    <property type="entry name" value="HTH_MARR"/>
    <property type="match status" value="1"/>
</dbReference>
<dbReference type="PANTHER" id="PTHR33164:SF58">
    <property type="entry name" value="DNA-BINDING TRANSCRIPTIONAL REPRESSOR SCOC"/>
    <property type="match status" value="1"/>
</dbReference>
<keyword evidence="3" id="KW-0804">Transcription</keyword>
<reference evidence="5 6" key="1">
    <citation type="submission" date="2019-11" db="EMBL/GenBank/DDBJ databases">
        <title>Genome sequences of 17 halophilic strains isolated from different environments.</title>
        <authorList>
            <person name="Furrow R.E."/>
        </authorList>
    </citation>
    <scope>NUCLEOTIDE SEQUENCE [LARGE SCALE GENOMIC DNA]</scope>
    <source>
        <strain evidence="5 6">22514_16_FS</strain>
    </source>
</reference>
<dbReference type="Pfam" id="PF01047">
    <property type="entry name" value="MarR"/>
    <property type="match status" value="1"/>
</dbReference>
<dbReference type="OrthoDB" id="2393954at2"/>
<dbReference type="AlphaFoldDB" id="A0A6I5A4C7"/>
<dbReference type="GO" id="GO:0006950">
    <property type="term" value="P:response to stress"/>
    <property type="evidence" value="ECO:0007669"/>
    <property type="project" value="TreeGrafter"/>
</dbReference>
<dbReference type="RefSeq" id="WP_160847217.1">
    <property type="nucleotide sequence ID" value="NZ_WMEQ01000014.1"/>
</dbReference>
<evidence type="ECO:0000256" key="2">
    <source>
        <dbReference type="ARBA" id="ARBA00023125"/>
    </source>
</evidence>
<name>A0A6I5A4C7_9BACI</name>
<dbReference type="PANTHER" id="PTHR33164">
    <property type="entry name" value="TRANSCRIPTIONAL REGULATOR, MARR FAMILY"/>
    <property type="match status" value="1"/>
</dbReference>
<accession>A0A6I5A4C7</accession>
<sequence>MHNHSLKEAILFSHRMTQLSKALWKSIEKDWRAWVKPHGLNINEHHILWILYEKDGTTISDLSNQGAMHVSTAFNFSRKLEERELLVFSKNDEDKRNTYITLTESGKNLLMKTISSFNPDNHTILAGVQPFKETFGKLPDFKEISAIIQHLYDTDYEETDSLDEELLKHLGTDMESDKLPKE</sequence>
<dbReference type="InterPro" id="IPR036388">
    <property type="entry name" value="WH-like_DNA-bd_sf"/>
</dbReference>
<protein>
    <submittedName>
        <fullName evidence="5">HTH-type transcriptional regulator Hpr</fullName>
    </submittedName>
</protein>
<dbReference type="Gene3D" id="1.10.10.10">
    <property type="entry name" value="Winged helix-like DNA-binding domain superfamily/Winged helix DNA-binding domain"/>
    <property type="match status" value="1"/>
</dbReference>
<organism evidence="5 6">
    <name type="scientific">Pontibacillus yanchengensis</name>
    <dbReference type="NCBI Taxonomy" id="462910"/>
    <lineage>
        <taxon>Bacteria</taxon>
        <taxon>Bacillati</taxon>
        <taxon>Bacillota</taxon>
        <taxon>Bacilli</taxon>
        <taxon>Bacillales</taxon>
        <taxon>Bacillaceae</taxon>
        <taxon>Pontibacillus</taxon>
    </lineage>
</organism>
<comment type="caution">
    <text evidence="5">The sequence shown here is derived from an EMBL/GenBank/DDBJ whole genome shotgun (WGS) entry which is preliminary data.</text>
</comment>
<dbReference type="PROSITE" id="PS50995">
    <property type="entry name" value="HTH_MARR_2"/>
    <property type="match status" value="1"/>
</dbReference>
<dbReference type="InterPro" id="IPR039422">
    <property type="entry name" value="MarR/SlyA-like"/>
</dbReference>
<dbReference type="PROSITE" id="PS01117">
    <property type="entry name" value="HTH_MARR_1"/>
    <property type="match status" value="1"/>
</dbReference>